<dbReference type="GO" id="GO:0005886">
    <property type="term" value="C:plasma membrane"/>
    <property type="evidence" value="ECO:0007669"/>
    <property type="project" value="UniProtKB-SubCell"/>
</dbReference>
<evidence type="ECO:0000256" key="6">
    <source>
        <dbReference type="SAM" id="Phobius"/>
    </source>
</evidence>
<feature type="domain" description="Type IV secretion system coupling protein TraD DNA-binding" evidence="7">
    <location>
        <begin position="117"/>
        <end position="450"/>
    </location>
</feature>
<dbReference type="PANTHER" id="PTHR37937:SF1">
    <property type="entry name" value="CONJUGATIVE TRANSFER: DNA TRANSPORT"/>
    <property type="match status" value="1"/>
</dbReference>
<accession>A0A918MP88</accession>
<dbReference type="InterPro" id="IPR051539">
    <property type="entry name" value="T4SS-coupling_protein"/>
</dbReference>
<dbReference type="Proteomes" id="UP000634668">
    <property type="component" value="Unassembled WGS sequence"/>
</dbReference>
<evidence type="ECO:0000256" key="5">
    <source>
        <dbReference type="ARBA" id="ARBA00023136"/>
    </source>
</evidence>
<evidence type="ECO:0000256" key="2">
    <source>
        <dbReference type="ARBA" id="ARBA00022475"/>
    </source>
</evidence>
<name>A0A918MP88_9FLAO</name>
<feature type="transmembrane region" description="Helical" evidence="6">
    <location>
        <begin position="31"/>
        <end position="50"/>
    </location>
</feature>
<keyword evidence="9" id="KW-1185">Reference proteome</keyword>
<evidence type="ECO:0000313" key="8">
    <source>
        <dbReference type="EMBL" id="GGW43939.1"/>
    </source>
</evidence>
<dbReference type="InterPro" id="IPR019476">
    <property type="entry name" value="T4SS_TraD_DNA-bd"/>
</dbReference>
<evidence type="ECO:0000256" key="4">
    <source>
        <dbReference type="ARBA" id="ARBA00022989"/>
    </source>
</evidence>
<dbReference type="Pfam" id="PF10412">
    <property type="entry name" value="TrwB_AAD_bind"/>
    <property type="match status" value="1"/>
</dbReference>
<dbReference type="SUPFAM" id="SSF52540">
    <property type="entry name" value="P-loop containing nucleoside triphosphate hydrolases"/>
    <property type="match status" value="1"/>
</dbReference>
<dbReference type="Gene3D" id="1.10.8.80">
    <property type="entry name" value="Magnesium chelatase subunit I, C-Terminal domain"/>
    <property type="match status" value="1"/>
</dbReference>
<organism evidence="8 9">
    <name type="scientific">Arenibacter certesii</name>
    <dbReference type="NCBI Taxonomy" id="228955"/>
    <lineage>
        <taxon>Bacteria</taxon>
        <taxon>Pseudomonadati</taxon>
        <taxon>Bacteroidota</taxon>
        <taxon>Flavobacteriia</taxon>
        <taxon>Flavobacteriales</taxon>
        <taxon>Flavobacteriaceae</taxon>
        <taxon>Arenibacter</taxon>
    </lineage>
</organism>
<dbReference type="PANTHER" id="PTHR37937">
    <property type="entry name" value="CONJUGATIVE TRANSFER: DNA TRANSPORT"/>
    <property type="match status" value="1"/>
</dbReference>
<keyword evidence="5 6" id="KW-0472">Membrane</keyword>
<dbReference type="AlphaFoldDB" id="A0A918MP88"/>
<evidence type="ECO:0000259" key="7">
    <source>
        <dbReference type="Pfam" id="PF10412"/>
    </source>
</evidence>
<feature type="transmembrane region" description="Helical" evidence="6">
    <location>
        <begin position="6"/>
        <end position="24"/>
    </location>
</feature>
<dbReference type="InterPro" id="IPR027417">
    <property type="entry name" value="P-loop_NTPase"/>
</dbReference>
<comment type="caution">
    <text evidence="8">The sequence shown here is derived from an EMBL/GenBank/DDBJ whole genome shotgun (WGS) entry which is preliminary data.</text>
</comment>
<comment type="subcellular location">
    <subcellularLocation>
        <location evidence="1">Cell membrane</location>
        <topology evidence="1">Multi-pass membrane protein</topology>
    </subcellularLocation>
</comment>
<keyword evidence="3 6" id="KW-0812">Transmembrane</keyword>
<reference evidence="8" key="2">
    <citation type="submission" date="2020-09" db="EMBL/GenBank/DDBJ databases">
        <authorList>
            <person name="Sun Q."/>
            <person name="Kim S."/>
        </authorList>
    </citation>
    <scope>NUCLEOTIDE SEQUENCE</scope>
    <source>
        <strain evidence="8">KCTC 12113</strain>
    </source>
</reference>
<reference evidence="8" key="1">
    <citation type="journal article" date="2014" name="Int. J. Syst. Evol. Microbiol.">
        <title>Complete genome sequence of Corynebacterium casei LMG S-19264T (=DSM 44701T), isolated from a smear-ripened cheese.</title>
        <authorList>
            <consortium name="US DOE Joint Genome Institute (JGI-PGF)"/>
            <person name="Walter F."/>
            <person name="Albersmeier A."/>
            <person name="Kalinowski J."/>
            <person name="Ruckert C."/>
        </authorList>
    </citation>
    <scope>NUCLEOTIDE SEQUENCE</scope>
    <source>
        <strain evidence="8">KCTC 12113</strain>
    </source>
</reference>
<dbReference type="EMBL" id="BMWP01000024">
    <property type="protein sequence ID" value="GGW43939.1"/>
    <property type="molecule type" value="Genomic_DNA"/>
</dbReference>
<sequence length="567" mass="63716">MDTEWGIYFTVNPILLFIILKRLIKRWSKAFLVLSILLLVQLSVINTLSQLEATGRFGEEELFQIIDIGYFGLILMLTLPKLKRQRNGIKGGKAKLANDCIVFKTKQAKIYLENPMRGIYIQGGAGSGKSESLFKPIIKHVVEKSITGILYDFKSTELSKYYYHFQKAGVNNLTPYFVDFLNPAKSHRVNPLAPEYLIKSPYAFEYSETIINNLLPETIKERKFWDRDAQSILTGIIWYLKKHHPDQCSLPHLISLVLEADTQQLLDKVGSDPETAGMVVSLRQAMKRGAEKQVAGVISTLQTALSRLNNPEIFWVLSGNDLSLDLNNPDSPKFLCIGNDSSLPQTYSPAISLIISVATKLMNRPHKLPSAIILDEAPTLYIPNFEQIPATGRSNKISTVFGAQDYSQVVEKYGSDKAQVILANLGNQFFGRTSNTKSAEIIQSIFSKEDKVYWSSHHNVGSSGKMVHLTSSDGKGKSQSIQERERLKISQIMRTDTGQFYGVIAEGSPREFIGYQFDYDKEKVDVSKGMNAIPEVDSETIMNNYHRIISEARNIIEPKSNTALLDI</sequence>
<dbReference type="CDD" id="cd01127">
    <property type="entry name" value="TrwB_TraG_TraD_VirD4"/>
    <property type="match status" value="1"/>
</dbReference>
<evidence type="ECO:0000256" key="1">
    <source>
        <dbReference type="ARBA" id="ARBA00004651"/>
    </source>
</evidence>
<keyword evidence="4 6" id="KW-1133">Transmembrane helix</keyword>
<keyword evidence="2" id="KW-1003">Cell membrane</keyword>
<evidence type="ECO:0000256" key="3">
    <source>
        <dbReference type="ARBA" id="ARBA00022692"/>
    </source>
</evidence>
<evidence type="ECO:0000313" key="9">
    <source>
        <dbReference type="Proteomes" id="UP000634668"/>
    </source>
</evidence>
<gene>
    <name evidence="8" type="ORF">GCM10007383_30600</name>
</gene>
<proteinExistence type="predicted"/>
<protein>
    <submittedName>
        <fullName evidence="8">Conjugal transfer protein TraG</fullName>
    </submittedName>
</protein>
<dbReference type="Gene3D" id="3.40.50.300">
    <property type="entry name" value="P-loop containing nucleotide triphosphate hydrolases"/>
    <property type="match status" value="1"/>
</dbReference>